<gene>
    <name evidence="7" type="ORF">DW322_12880</name>
</gene>
<dbReference type="InterPro" id="IPR012340">
    <property type="entry name" value="NA-bd_OB-fold"/>
</dbReference>
<dbReference type="Proteomes" id="UP000471120">
    <property type="component" value="Unassembled WGS sequence"/>
</dbReference>
<evidence type="ECO:0000256" key="5">
    <source>
        <dbReference type="PROSITE-ProRule" id="PRU10015"/>
    </source>
</evidence>
<dbReference type="SUPFAM" id="SSF50249">
    <property type="entry name" value="Nucleic acid-binding proteins"/>
    <property type="match status" value="1"/>
</dbReference>
<dbReference type="PANTHER" id="PTHR11061:SF30">
    <property type="entry name" value="TRNA (URACIL(54)-C(5))-METHYLTRANSFERASE"/>
    <property type="match status" value="1"/>
</dbReference>
<keyword evidence="2 4" id="KW-0808">Transferase</keyword>
<evidence type="ECO:0000313" key="7">
    <source>
        <dbReference type="EMBL" id="TXG90950.1"/>
    </source>
</evidence>
<evidence type="ECO:0000256" key="1">
    <source>
        <dbReference type="ARBA" id="ARBA00022603"/>
    </source>
</evidence>
<comment type="similarity">
    <text evidence="4">Belongs to the class I-like SAM-binding methyltransferase superfamily. RNA M5U methyltransferase family.</text>
</comment>
<keyword evidence="1 4" id="KW-0489">Methyltransferase</keyword>
<feature type="active site" description="Nucleophile" evidence="4">
    <location>
        <position position="381"/>
    </location>
</feature>
<dbReference type="AlphaFoldDB" id="A0A6P2CG92"/>
<dbReference type="PROSITE" id="PS51687">
    <property type="entry name" value="SAM_MT_RNA_M5U"/>
    <property type="match status" value="1"/>
</dbReference>
<proteinExistence type="inferred from homology"/>
<organism evidence="7 8">
    <name type="scientific">Rhodococcus rhodnii</name>
    <dbReference type="NCBI Taxonomy" id="38312"/>
    <lineage>
        <taxon>Bacteria</taxon>
        <taxon>Bacillati</taxon>
        <taxon>Actinomycetota</taxon>
        <taxon>Actinomycetes</taxon>
        <taxon>Mycobacteriales</taxon>
        <taxon>Nocardiaceae</taxon>
        <taxon>Rhodococcus</taxon>
    </lineage>
</organism>
<accession>A0A6P2CG92</accession>
<sequence length="423" mass="45657">MTGSSWLGAEFETTLGGPGHGGFVVGRHEGRVVFVRHGLPGERVRVRVHEDRGGSFCRAEVTEILDASPDRIDPLCPISGPGGAGCCDFSYATPELQRSMKSRVVSDLLSRIARDDREIGVEEMPGGLGTTGWRRRVRLGVDEQGRAGHRRYRSNEIVADLRCPQMLASAYEGIGERQWRPGAEIAIALDSDDARHVVEIAPPRLSRTARFDRGRRGAAARRAAESRPRDERVVLGSGEAVERVGSREWTLAPTGFWQAHRTAPQTYSQLVAEWAAPTPGDIVWDLYGGVGVFAAAVAPQVGEVGRVDSVESSPEAHRLGVLALADLAQIRLHPGRVEGAFAALTPEPTAVILDPPRSGAGKAVVAAVADAAPERIVHIGCDPASFARDLALYTEHGYRAEHIRAFDAFPLTHHVECVALLVR</sequence>
<evidence type="ECO:0000256" key="4">
    <source>
        <dbReference type="PROSITE-ProRule" id="PRU01024"/>
    </source>
</evidence>
<dbReference type="InterPro" id="IPR029063">
    <property type="entry name" value="SAM-dependent_MTases_sf"/>
</dbReference>
<dbReference type="PROSITE" id="PS01230">
    <property type="entry name" value="TRMA_1"/>
    <property type="match status" value="1"/>
</dbReference>
<dbReference type="SUPFAM" id="SSF53335">
    <property type="entry name" value="S-adenosyl-L-methionine-dependent methyltransferases"/>
    <property type="match status" value="1"/>
</dbReference>
<evidence type="ECO:0000313" key="8">
    <source>
        <dbReference type="Proteomes" id="UP000471120"/>
    </source>
</evidence>
<comment type="caution">
    <text evidence="7">The sequence shown here is derived from an EMBL/GenBank/DDBJ whole genome shotgun (WGS) entry which is preliminary data.</text>
</comment>
<dbReference type="InterPro" id="IPR010280">
    <property type="entry name" value="U5_MeTrfase_fam"/>
</dbReference>
<dbReference type="Gene3D" id="2.40.50.1070">
    <property type="match status" value="1"/>
</dbReference>
<evidence type="ECO:0000259" key="6">
    <source>
        <dbReference type="PROSITE" id="PS50926"/>
    </source>
</evidence>
<dbReference type="Gene3D" id="2.40.50.140">
    <property type="entry name" value="Nucleic acid-binding proteins"/>
    <property type="match status" value="1"/>
</dbReference>
<dbReference type="GO" id="GO:0070041">
    <property type="term" value="F:rRNA (uridine-C5-)-methyltransferase activity"/>
    <property type="evidence" value="ECO:0007669"/>
    <property type="project" value="TreeGrafter"/>
</dbReference>
<evidence type="ECO:0000256" key="2">
    <source>
        <dbReference type="ARBA" id="ARBA00022679"/>
    </source>
</evidence>
<dbReference type="Gene3D" id="3.40.50.150">
    <property type="entry name" value="Vaccinia Virus protein VP39"/>
    <property type="match status" value="1"/>
</dbReference>
<reference evidence="7 8" key="1">
    <citation type="submission" date="2018-07" db="EMBL/GenBank/DDBJ databases">
        <title>Genome sequence of Rhodococcus rhodnii ATCC 35071 from Rhodnius prolixus.</title>
        <authorList>
            <person name="Patel V."/>
            <person name="Vogel K.J."/>
        </authorList>
    </citation>
    <scope>NUCLEOTIDE SEQUENCE [LARGE SCALE GENOMIC DNA]</scope>
    <source>
        <strain evidence="7 8">ATCC 35071</strain>
    </source>
</reference>
<dbReference type="EMBL" id="QRCM01000001">
    <property type="protein sequence ID" value="TXG90950.1"/>
    <property type="molecule type" value="Genomic_DNA"/>
</dbReference>
<evidence type="ECO:0000256" key="3">
    <source>
        <dbReference type="ARBA" id="ARBA00022691"/>
    </source>
</evidence>
<dbReference type="InterPro" id="IPR002792">
    <property type="entry name" value="TRAM_dom"/>
</dbReference>
<feature type="binding site" evidence="4">
    <location>
        <position position="308"/>
    </location>
    <ligand>
        <name>S-adenosyl-L-methionine</name>
        <dbReference type="ChEBI" id="CHEBI:59789"/>
    </ligand>
</feature>
<feature type="binding site" evidence="4">
    <location>
        <position position="258"/>
    </location>
    <ligand>
        <name>S-adenosyl-L-methionine</name>
        <dbReference type="ChEBI" id="CHEBI:59789"/>
    </ligand>
</feature>
<feature type="domain" description="TRAM" evidence="6">
    <location>
        <begin position="4"/>
        <end position="63"/>
    </location>
</feature>
<feature type="active site" evidence="5">
    <location>
        <position position="381"/>
    </location>
</feature>
<dbReference type="PANTHER" id="PTHR11061">
    <property type="entry name" value="RNA M5U METHYLTRANSFERASE"/>
    <property type="match status" value="1"/>
</dbReference>
<dbReference type="RefSeq" id="WP_010836462.1">
    <property type="nucleotide sequence ID" value="NZ_QRCM01000001.1"/>
</dbReference>
<dbReference type="InterPro" id="IPR030390">
    <property type="entry name" value="MeTrfase_TrmA_AS"/>
</dbReference>
<keyword evidence="3 4" id="KW-0949">S-adenosyl-L-methionine</keyword>
<dbReference type="PROSITE" id="PS50926">
    <property type="entry name" value="TRAM"/>
    <property type="match status" value="1"/>
</dbReference>
<protein>
    <submittedName>
        <fullName evidence="7">Class I SAM-dependent RNA methyltransferase</fullName>
    </submittedName>
</protein>
<feature type="binding site" evidence="4">
    <location>
        <position position="287"/>
    </location>
    <ligand>
        <name>S-adenosyl-L-methionine</name>
        <dbReference type="ChEBI" id="CHEBI:59789"/>
    </ligand>
</feature>
<feature type="binding site" evidence="4">
    <location>
        <position position="354"/>
    </location>
    <ligand>
        <name>S-adenosyl-L-methionine</name>
        <dbReference type="ChEBI" id="CHEBI:59789"/>
    </ligand>
</feature>
<name>A0A6P2CG92_9NOCA</name>
<dbReference type="Pfam" id="PF01938">
    <property type="entry name" value="TRAM"/>
    <property type="match status" value="1"/>
</dbReference>
<dbReference type="GO" id="GO:0070475">
    <property type="term" value="P:rRNA base methylation"/>
    <property type="evidence" value="ECO:0007669"/>
    <property type="project" value="TreeGrafter"/>
</dbReference>
<dbReference type="Pfam" id="PF05958">
    <property type="entry name" value="tRNA_U5-meth_tr"/>
    <property type="match status" value="1"/>
</dbReference>